<name>A0ABD2KDQ0_9BILA</name>
<keyword evidence="2" id="KW-1185">Reference proteome</keyword>
<dbReference type="AlphaFoldDB" id="A0ABD2KDQ0"/>
<protein>
    <submittedName>
        <fullName evidence="1">Uncharacterized protein</fullName>
    </submittedName>
</protein>
<organism evidence="1 2">
    <name type="scientific">Heterodera trifolii</name>
    <dbReference type="NCBI Taxonomy" id="157864"/>
    <lineage>
        <taxon>Eukaryota</taxon>
        <taxon>Metazoa</taxon>
        <taxon>Ecdysozoa</taxon>
        <taxon>Nematoda</taxon>
        <taxon>Chromadorea</taxon>
        <taxon>Rhabditida</taxon>
        <taxon>Tylenchina</taxon>
        <taxon>Tylenchomorpha</taxon>
        <taxon>Tylenchoidea</taxon>
        <taxon>Heteroderidae</taxon>
        <taxon>Heteroderinae</taxon>
        <taxon>Heterodera</taxon>
    </lineage>
</organism>
<proteinExistence type="predicted"/>
<dbReference type="EMBL" id="JBICBT010000784">
    <property type="protein sequence ID" value="KAL3100879.1"/>
    <property type="molecule type" value="Genomic_DNA"/>
</dbReference>
<reference evidence="1 2" key="1">
    <citation type="submission" date="2024-10" db="EMBL/GenBank/DDBJ databases">
        <authorList>
            <person name="Kim D."/>
        </authorList>
    </citation>
    <scope>NUCLEOTIDE SEQUENCE [LARGE SCALE GENOMIC DNA]</scope>
    <source>
        <strain evidence="1">BH-2024</strain>
    </source>
</reference>
<comment type="caution">
    <text evidence="1">The sequence shown here is derived from an EMBL/GenBank/DDBJ whole genome shotgun (WGS) entry which is preliminary data.</text>
</comment>
<evidence type="ECO:0000313" key="1">
    <source>
        <dbReference type="EMBL" id="KAL3100879.1"/>
    </source>
</evidence>
<dbReference type="InterPro" id="IPR038538">
    <property type="entry name" value="MTERF_sf"/>
</dbReference>
<dbReference type="Proteomes" id="UP001620626">
    <property type="component" value="Unassembled WGS sequence"/>
</dbReference>
<dbReference type="Gene3D" id="1.25.70.10">
    <property type="entry name" value="Transcription termination factor 3, mitochondrial"/>
    <property type="match status" value="1"/>
</dbReference>
<gene>
    <name evidence="1" type="ORF">niasHT_029300</name>
</gene>
<evidence type="ECO:0000313" key="2">
    <source>
        <dbReference type="Proteomes" id="UP001620626"/>
    </source>
</evidence>
<sequence length="138" mass="15893">MALGQQMHGGLSSTKNWPCLLRLGPERDVKAKIFWLVKRCRAHEADIGPYLTRNPYFLLQSFDELKARLDYLQFHRFNRRQIAKLVVEYLYWLNTRREASMPGWAGCSVSSISLRRAAPGNFQGDRADPIQAAKILIT</sequence>
<accession>A0ABD2KDQ0</accession>